<evidence type="ECO:0000256" key="7">
    <source>
        <dbReference type="HAMAP-Rule" id="MF_03166"/>
    </source>
</evidence>
<dbReference type="NCBIfam" id="NF003588">
    <property type="entry name" value="PRK05254.1-1"/>
    <property type="match status" value="1"/>
</dbReference>
<comment type="catalytic activity">
    <reaction evidence="1 7 9">
        <text>Hydrolyzes single-stranded DNA or mismatched double-stranded DNA and polynucleotides, releasing free uracil.</text>
        <dbReference type="EC" id="3.2.2.27"/>
    </reaction>
</comment>
<dbReference type="GO" id="GO:0005739">
    <property type="term" value="C:mitochondrion"/>
    <property type="evidence" value="ECO:0007669"/>
    <property type="project" value="UniProtKB-SubCell"/>
</dbReference>
<dbReference type="NCBIfam" id="TIGR00628">
    <property type="entry name" value="ung"/>
    <property type="match status" value="1"/>
</dbReference>
<dbReference type="InterPro" id="IPR036895">
    <property type="entry name" value="Uracil-DNA_glycosylase-like_sf"/>
</dbReference>
<evidence type="ECO:0000256" key="1">
    <source>
        <dbReference type="ARBA" id="ARBA00001400"/>
    </source>
</evidence>
<dbReference type="NCBIfam" id="NF003589">
    <property type="entry name" value="PRK05254.1-2"/>
    <property type="match status" value="1"/>
</dbReference>
<name>A0AAU9JFX5_9CILI</name>
<evidence type="ECO:0000256" key="6">
    <source>
        <dbReference type="ARBA" id="ARBA00023204"/>
    </source>
</evidence>
<dbReference type="Gene3D" id="3.40.470.10">
    <property type="entry name" value="Uracil-DNA glycosylase-like domain"/>
    <property type="match status" value="1"/>
</dbReference>
<evidence type="ECO:0000256" key="2">
    <source>
        <dbReference type="ARBA" id="ARBA00008184"/>
    </source>
</evidence>
<reference evidence="12" key="1">
    <citation type="submission" date="2021-09" db="EMBL/GenBank/DDBJ databases">
        <authorList>
            <consortium name="AG Swart"/>
            <person name="Singh M."/>
            <person name="Singh A."/>
            <person name="Seah K."/>
            <person name="Emmerich C."/>
        </authorList>
    </citation>
    <scope>NUCLEOTIDE SEQUENCE</scope>
    <source>
        <strain evidence="12">ATCC30299</strain>
    </source>
</reference>
<dbReference type="CDD" id="cd10027">
    <property type="entry name" value="UDG-F1-like"/>
    <property type="match status" value="1"/>
</dbReference>
<comment type="caution">
    <text evidence="12">The sequence shown here is derived from an EMBL/GenBank/DDBJ whole genome shotgun (WGS) entry which is preliminary data.</text>
</comment>
<dbReference type="NCBIfam" id="NF003591">
    <property type="entry name" value="PRK05254.1-4"/>
    <property type="match status" value="1"/>
</dbReference>
<keyword evidence="7" id="KW-0496">Mitochondrion</keyword>
<dbReference type="PROSITE" id="PS00130">
    <property type="entry name" value="U_DNA_GLYCOSYLASE"/>
    <property type="match status" value="1"/>
</dbReference>
<dbReference type="Pfam" id="PF03167">
    <property type="entry name" value="UDG"/>
    <property type="match status" value="1"/>
</dbReference>
<dbReference type="SMART" id="SM00987">
    <property type="entry name" value="UreE_C"/>
    <property type="match status" value="1"/>
</dbReference>
<dbReference type="GO" id="GO:0004844">
    <property type="term" value="F:uracil DNA N-glycosylase activity"/>
    <property type="evidence" value="ECO:0007669"/>
    <property type="project" value="UniProtKB-UniRule"/>
</dbReference>
<dbReference type="InterPro" id="IPR018085">
    <property type="entry name" value="Ura-DNA_Glyclase_AS"/>
</dbReference>
<dbReference type="AlphaFoldDB" id="A0AAU9JFX5"/>
<evidence type="ECO:0000256" key="10">
    <source>
        <dbReference type="SAM" id="MobiDB-lite"/>
    </source>
</evidence>
<dbReference type="InterPro" id="IPR005122">
    <property type="entry name" value="Uracil-DNA_glycosylase-like"/>
</dbReference>
<dbReference type="HAMAP" id="MF_00148">
    <property type="entry name" value="UDG"/>
    <property type="match status" value="1"/>
</dbReference>
<keyword evidence="6 7" id="KW-0234">DNA repair</keyword>
<comment type="subcellular location">
    <subcellularLocation>
        <location evidence="7">Mitochondrion</location>
    </subcellularLocation>
    <subcellularLocation>
        <location evidence="7">Nucleus</location>
    </subcellularLocation>
</comment>
<evidence type="ECO:0000256" key="5">
    <source>
        <dbReference type="ARBA" id="ARBA00022801"/>
    </source>
</evidence>
<dbReference type="SUPFAM" id="SSF52141">
    <property type="entry name" value="Uracil-DNA glycosylase-like"/>
    <property type="match status" value="1"/>
</dbReference>
<protein>
    <recommendedName>
        <fullName evidence="3 7">Uracil-DNA glycosylase</fullName>
        <shortName evidence="7">UDG</shortName>
        <ecNumber evidence="3 7">3.2.2.27</ecNumber>
    </recommendedName>
</protein>
<evidence type="ECO:0000256" key="3">
    <source>
        <dbReference type="ARBA" id="ARBA00012030"/>
    </source>
</evidence>
<evidence type="ECO:0000256" key="4">
    <source>
        <dbReference type="ARBA" id="ARBA00022763"/>
    </source>
</evidence>
<feature type="region of interest" description="Disordered" evidence="10">
    <location>
        <begin position="28"/>
        <end position="63"/>
    </location>
</feature>
<feature type="active site" description="Proton acceptor" evidence="7 8">
    <location>
        <position position="138"/>
    </location>
</feature>
<dbReference type="InterPro" id="IPR002043">
    <property type="entry name" value="UDG_fam1"/>
</dbReference>
<evidence type="ECO:0000256" key="9">
    <source>
        <dbReference type="RuleBase" id="RU003780"/>
    </source>
</evidence>
<dbReference type="Proteomes" id="UP001162131">
    <property type="component" value="Unassembled WGS sequence"/>
</dbReference>
<dbReference type="GO" id="GO:0005634">
    <property type="term" value="C:nucleus"/>
    <property type="evidence" value="ECO:0007669"/>
    <property type="project" value="UniProtKB-SubCell"/>
</dbReference>
<evidence type="ECO:0000313" key="12">
    <source>
        <dbReference type="EMBL" id="CAG9324603.1"/>
    </source>
</evidence>
<dbReference type="FunFam" id="3.40.470.10:FF:000001">
    <property type="entry name" value="Uracil-DNA glycosylase"/>
    <property type="match status" value="1"/>
</dbReference>
<dbReference type="EC" id="3.2.2.27" evidence="3 7"/>
<dbReference type="EMBL" id="CAJZBQ010000036">
    <property type="protein sequence ID" value="CAG9324603.1"/>
    <property type="molecule type" value="Genomic_DNA"/>
</dbReference>
<accession>A0AAU9JFX5</accession>
<dbReference type="NCBIfam" id="NF003592">
    <property type="entry name" value="PRK05254.1-5"/>
    <property type="match status" value="1"/>
</dbReference>
<proteinExistence type="inferred from homology"/>
<comment type="function">
    <text evidence="7 9">Excises uracil residues from the DNA which can arise as a result of misincorporation of dUMP residues by DNA polymerase or due to deamination of cytosine.</text>
</comment>
<sequence>MLMIKHFSIISKRNFAILMDKFVVRKRSKASTESKQSDEAPIEEEEKKSPKKVPPTIQPNQEEVKEGFPSYDEFESQMHPSWINVLRPWLDTGKLRKLHTWLTTEYATTACRPPPHEIFTAFRLTPFDSIKVVVVGQDPYPAPNDAMGLSFSVHRGIKVPGSLRNIYKCLQTDSSLNFKPPKHGDLTRWAEQGVFMLNAVLTVRQGAPNSHAKKGWEEFTDEVIKAINKERSGVVFMLWGAFAQAKAQGVNRSKHFILEACHPSPLSASKGGFFTCRHFSRANEYLRSNGASEIDWNLE</sequence>
<dbReference type="PANTHER" id="PTHR11264:SF0">
    <property type="entry name" value="URACIL-DNA GLYCOSYLASE"/>
    <property type="match status" value="1"/>
</dbReference>
<organism evidence="12 13">
    <name type="scientific">Blepharisma stoltei</name>
    <dbReference type="NCBI Taxonomy" id="1481888"/>
    <lineage>
        <taxon>Eukaryota</taxon>
        <taxon>Sar</taxon>
        <taxon>Alveolata</taxon>
        <taxon>Ciliophora</taxon>
        <taxon>Postciliodesmatophora</taxon>
        <taxon>Heterotrichea</taxon>
        <taxon>Heterotrichida</taxon>
        <taxon>Blepharismidae</taxon>
        <taxon>Blepharisma</taxon>
    </lineage>
</organism>
<evidence type="ECO:0000256" key="8">
    <source>
        <dbReference type="PROSITE-ProRule" id="PRU10072"/>
    </source>
</evidence>
<dbReference type="GO" id="GO:0097510">
    <property type="term" value="P:base-excision repair, AP site formation via deaminated base removal"/>
    <property type="evidence" value="ECO:0007669"/>
    <property type="project" value="TreeGrafter"/>
</dbReference>
<dbReference type="SMART" id="SM00986">
    <property type="entry name" value="UDG"/>
    <property type="match status" value="1"/>
</dbReference>
<evidence type="ECO:0000313" key="13">
    <source>
        <dbReference type="Proteomes" id="UP001162131"/>
    </source>
</evidence>
<dbReference type="PANTHER" id="PTHR11264">
    <property type="entry name" value="URACIL-DNA GLYCOSYLASE"/>
    <property type="match status" value="1"/>
</dbReference>
<gene>
    <name evidence="12" type="ORF">BSTOLATCC_MIC36389</name>
</gene>
<keyword evidence="13" id="KW-1185">Reference proteome</keyword>
<keyword evidence="4 7" id="KW-0227">DNA damage</keyword>
<comment type="similarity">
    <text evidence="2 7 9">Belongs to the uracil-DNA glycosylase (UDG) superfamily. UNG family.</text>
</comment>
<keyword evidence="7" id="KW-0539">Nucleus</keyword>
<feature type="domain" description="Uracil-DNA glycosylase-like" evidence="11">
    <location>
        <begin position="123"/>
        <end position="286"/>
    </location>
</feature>
<keyword evidence="5 7" id="KW-0378">Hydrolase</keyword>
<evidence type="ECO:0000259" key="11">
    <source>
        <dbReference type="SMART" id="SM00986"/>
    </source>
</evidence>